<dbReference type="EMBL" id="CP083974">
    <property type="protein sequence ID" value="UZF47038.1"/>
    <property type="molecule type" value="Genomic_DNA"/>
</dbReference>
<reference evidence="1 2" key="1">
    <citation type="journal article" date="2021" name="Front. Microbiol.">
        <title>Bacterial Transformation of Aromatic Monomers in Softwood Black Liquor.</title>
        <authorList>
            <person name="Navas L.E."/>
            <person name="Dexter G."/>
            <person name="Liu J."/>
            <person name="Levy-Booth D."/>
            <person name="Cho M."/>
            <person name="Jang S.K."/>
            <person name="Mansfield S.D."/>
            <person name="Renneckar S."/>
            <person name="Mohn W.W."/>
            <person name="Eltis L.D."/>
        </authorList>
    </citation>
    <scope>NUCLEOTIDE SEQUENCE [LARGE SCALE GENOMIC DNA]</scope>
    <source>
        <strain evidence="1 2">GD02</strain>
    </source>
</reference>
<dbReference type="AlphaFoldDB" id="A0A6I6YDH4"/>
<name>A0A6I6YDH4_RHORH</name>
<dbReference type="RefSeq" id="WP_059381208.1">
    <property type="nucleotide sequence ID" value="NZ_CP027557.1"/>
</dbReference>
<dbReference type="Proteomes" id="UP001162740">
    <property type="component" value="Chromosome"/>
</dbReference>
<accession>A0A6I6YDH4</accession>
<proteinExistence type="predicted"/>
<organism evidence="1 2">
    <name type="scientific">Rhodococcus rhodochrous</name>
    <dbReference type="NCBI Taxonomy" id="1829"/>
    <lineage>
        <taxon>Bacteria</taxon>
        <taxon>Bacillati</taxon>
        <taxon>Actinomycetota</taxon>
        <taxon>Actinomycetes</taxon>
        <taxon>Mycobacteriales</taxon>
        <taxon>Nocardiaceae</taxon>
        <taxon>Rhodococcus</taxon>
    </lineage>
</organism>
<protein>
    <submittedName>
        <fullName evidence="1">Uncharacterized protein</fullName>
    </submittedName>
</protein>
<gene>
    <name evidence="1" type="ORF">KUM34_010425</name>
</gene>
<evidence type="ECO:0000313" key="2">
    <source>
        <dbReference type="Proteomes" id="UP001162740"/>
    </source>
</evidence>
<sequence>MLTVYESGHPIEFTFADLMKYHGPEFPGGVAHGFTVMRHAFSILGDVERREVRVRTAFPGPGGRDAVEMVLRAVTDGRYVVDPELAATERGATLARYVWQFTWRERSVTLQIRDDGLVTDEFIALGAKPGRTDAENARLTVLKQEMTDRLLAREVGAAYEVVE</sequence>
<evidence type="ECO:0000313" key="1">
    <source>
        <dbReference type="EMBL" id="UZF47038.1"/>
    </source>
</evidence>